<feature type="non-terminal residue" evidence="1">
    <location>
        <position position="73"/>
    </location>
</feature>
<dbReference type="EMBL" id="JANIID010000059">
    <property type="protein sequence ID" value="MCQ8774898.1"/>
    <property type="molecule type" value="Genomic_DNA"/>
</dbReference>
<dbReference type="Proteomes" id="UP001142374">
    <property type="component" value="Unassembled WGS sequence"/>
</dbReference>
<name>A0A9X2RQK1_9ACTN</name>
<accession>A0A9X2RQK1</accession>
<proteinExistence type="predicted"/>
<evidence type="ECO:0000313" key="1">
    <source>
        <dbReference type="EMBL" id="MCQ8774898.1"/>
    </source>
</evidence>
<dbReference type="RefSeq" id="WP_256791780.1">
    <property type="nucleotide sequence ID" value="NZ_JANIID010000059.1"/>
</dbReference>
<comment type="caution">
    <text evidence="1">The sequence shown here is derived from an EMBL/GenBank/DDBJ whole genome shotgun (WGS) entry which is preliminary data.</text>
</comment>
<sequence length="73" mass="7159">MLATAAALAMTGEAEADDGGASVATGNTSVNAVLHRLPSLLPPHPPSHVAVNALGGNARAEVTDNGQGCLDIT</sequence>
<gene>
    <name evidence="1" type="ORF">NQU55_34825</name>
</gene>
<reference evidence="1" key="1">
    <citation type="submission" date="2022-06" db="EMBL/GenBank/DDBJ databases">
        <title>WGS of actinobacteria.</title>
        <authorList>
            <person name="Thawai C."/>
        </authorList>
    </citation>
    <scope>NUCLEOTIDE SEQUENCE</scope>
    <source>
        <strain evidence="1">AA8</strain>
    </source>
</reference>
<protein>
    <submittedName>
        <fullName evidence="1">Uncharacterized protein</fullName>
    </submittedName>
</protein>
<dbReference type="AlphaFoldDB" id="A0A9X2RQK1"/>
<evidence type="ECO:0000313" key="2">
    <source>
        <dbReference type="Proteomes" id="UP001142374"/>
    </source>
</evidence>
<organism evidence="1 2">
    <name type="scientific">Streptomyces telluris</name>
    <dbReference type="NCBI Taxonomy" id="2720021"/>
    <lineage>
        <taxon>Bacteria</taxon>
        <taxon>Bacillati</taxon>
        <taxon>Actinomycetota</taxon>
        <taxon>Actinomycetes</taxon>
        <taxon>Kitasatosporales</taxon>
        <taxon>Streptomycetaceae</taxon>
        <taxon>Streptomyces</taxon>
    </lineage>
</organism>
<keyword evidence="2" id="KW-1185">Reference proteome</keyword>